<name>A0ABS3THU5_9BACT</name>
<protein>
    <submittedName>
        <fullName evidence="1">Uncharacterized protein</fullName>
    </submittedName>
</protein>
<organism evidence="1 2">
    <name type="scientific">Hymenobacter defluvii</name>
    <dbReference type="NCBI Taxonomy" id="2054411"/>
    <lineage>
        <taxon>Bacteria</taxon>
        <taxon>Pseudomonadati</taxon>
        <taxon>Bacteroidota</taxon>
        <taxon>Cytophagia</taxon>
        <taxon>Cytophagales</taxon>
        <taxon>Hymenobacteraceae</taxon>
        <taxon>Hymenobacter</taxon>
    </lineage>
</organism>
<gene>
    <name evidence="1" type="ORF">J4D97_15990</name>
</gene>
<dbReference type="Proteomes" id="UP000670527">
    <property type="component" value="Unassembled WGS sequence"/>
</dbReference>
<sequence>MRKSCYFLLGWLVIGMECSTSSGITEHRAPDYRASQVHSQVTPRIPPHQQRHMEWVQEQLRQGKTLTPRDNSLVRKYLPDHWPTTR</sequence>
<evidence type="ECO:0000313" key="1">
    <source>
        <dbReference type="EMBL" id="MBO3272159.1"/>
    </source>
</evidence>
<reference evidence="1 2" key="1">
    <citation type="submission" date="2021-03" db="EMBL/GenBank/DDBJ databases">
        <authorList>
            <person name="Kim M.K."/>
        </authorList>
    </citation>
    <scope>NUCLEOTIDE SEQUENCE [LARGE SCALE GENOMIC DNA]</scope>
    <source>
        <strain evidence="1 2">BT507</strain>
    </source>
</reference>
<proteinExistence type="predicted"/>
<dbReference type="EMBL" id="JAGETX010000009">
    <property type="protein sequence ID" value="MBO3272159.1"/>
    <property type="molecule type" value="Genomic_DNA"/>
</dbReference>
<keyword evidence="2" id="KW-1185">Reference proteome</keyword>
<dbReference type="RefSeq" id="WP_208308428.1">
    <property type="nucleotide sequence ID" value="NZ_JAGETX010000009.1"/>
</dbReference>
<accession>A0ABS3THU5</accession>
<comment type="caution">
    <text evidence="1">The sequence shown here is derived from an EMBL/GenBank/DDBJ whole genome shotgun (WGS) entry which is preliminary data.</text>
</comment>
<evidence type="ECO:0000313" key="2">
    <source>
        <dbReference type="Proteomes" id="UP000670527"/>
    </source>
</evidence>